<sequence length="195" mass="22320">MQLAATIKVKTIFSQLAPLDTDYPGFVEMWSYLDAFLSYEIHNSFFIKAMSNKEFVRDQWDGRNHLFSVKTGKFLTGLLPYVQEALQQYNIPYDIEDDRMAYTQQPISGLSLEPRPYQEDAVAIAHKMKRGIIWARPRSGKTIMEIMLVQRLGLMPVLSICQSIDVARQTIEKFHQFLPGVKVGLIGDGECDIQP</sequence>
<dbReference type="AlphaFoldDB" id="A0A0F9MMP5"/>
<gene>
    <name evidence="2" type="ORF">LCGC14_1135690</name>
</gene>
<dbReference type="EMBL" id="LAZR01005351">
    <property type="protein sequence ID" value="KKN00657.1"/>
    <property type="molecule type" value="Genomic_DNA"/>
</dbReference>
<proteinExistence type="predicted"/>
<dbReference type="InterPro" id="IPR006935">
    <property type="entry name" value="Helicase/UvrB_N"/>
</dbReference>
<dbReference type="Gene3D" id="3.40.50.300">
    <property type="entry name" value="P-loop containing nucleotide triphosphate hydrolases"/>
    <property type="match status" value="1"/>
</dbReference>
<dbReference type="InterPro" id="IPR027417">
    <property type="entry name" value="P-loop_NTPase"/>
</dbReference>
<dbReference type="GO" id="GO:0016787">
    <property type="term" value="F:hydrolase activity"/>
    <property type="evidence" value="ECO:0007669"/>
    <property type="project" value="InterPro"/>
</dbReference>
<evidence type="ECO:0000259" key="1">
    <source>
        <dbReference type="Pfam" id="PF04851"/>
    </source>
</evidence>
<dbReference type="InterPro" id="IPR049430">
    <property type="entry name" value="UvsW_N_sf"/>
</dbReference>
<dbReference type="GO" id="GO:0005524">
    <property type="term" value="F:ATP binding"/>
    <property type="evidence" value="ECO:0007669"/>
    <property type="project" value="InterPro"/>
</dbReference>
<feature type="non-terminal residue" evidence="2">
    <location>
        <position position="195"/>
    </location>
</feature>
<protein>
    <recommendedName>
        <fullName evidence="1">Helicase/UvrB N-terminal domain-containing protein</fullName>
    </recommendedName>
</protein>
<reference evidence="2" key="1">
    <citation type="journal article" date="2015" name="Nature">
        <title>Complex archaea that bridge the gap between prokaryotes and eukaryotes.</title>
        <authorList>
            <person name="Spang A."/>
            <person name="Saw J.H."/>
            <person name="Jorgensen S.L."/>
            <person name="Zaremba-Niedzwiedzka K."/>
            <person name="Martijn J."/>
            <person name="Lind A.E."/>
            <person name="van Eijk R."/>
            <person name="Schleper C."/>
            <person name="Guy L."/>
            <person name="Ettema T.J."/>
        </authorList>
    </citation>
    <scope>NUCLEOTIDE SEQUENCE</scope>
</reference>
<dbReference type="GO" id="GO:0003677">
    <property type="term" value="F:DNA binding"/>
    <property type="evidence" value="ECO:0007669"/>
    <property type="project" value="InterPro"/>
</dbReference>
<name>A0A0F9MMP5_9ZZZZ</name>
<dbReference type="Pfam" id="PF04851">
    <property type="entry name" value="ResIII"/>
    <property type="match status" value="1"/>
</dbReference>
<evidence type="ECO:0000313" key="2">
    <source>
        <dbReference type="EMBL" id="KKN00657.1"/>
    </source>
</evidence>
<comment type="caution">
    <text evidence="2">The sequence shown here is derived from an EMBL/GenBank/DDBJ whole genome shotgun (WGS) entry which is preliminary data.</text>
</comment>
<dbReference type="Gene3D" id="3.30.780.20">
    <property type="match status" value="1"/>
</dbReference>
<dbReference type="SUPFAM" id="SSF52540">
    <property type="entry name" value="P-loop containing nucleoside triphosphate hydrolases"/>
    <property type="match status" value="1"/>
</dbReference>
<organism evidence="2">
    <name type="scientific">marine sediment metagenome</name>
    <dbReference type="NCBI Taxonomy" id="412755"/>
    <lineage>
        <taxon>unclassified sequences</taxon>
        <taxon>metagenomes</taxon>
        <taxon>ecological metagenomes</taxon>
    </lineage>
</organism>
<feature type="domain" description="Helicase/UvrB N-terminal" evidence="1">
    <location>
        <begin position="112"/>
        <end position="184"/>
    </location>
</feature>
<accession>A0A0F9MMP5</accession>